<dbReference type="GO" id="GO:0009986">
    <property type="term" value="C:cell surface"/>
    <property type="evidence" value="ECO:0007669"/>
    <property type="project" value="TreeGrafter"/>
</dbReference>
<sequence length="1527" mass="182422">MVIINLSFVHIKNEKDFSYDEKKSKYNIKMENNNNNNNNNNNIHIYSNNNLNFVRQMNEKNKEYTKLLSTKKRNISQSTSFLNNKIIYDDYRNLIFNTSDTYNHNVSKSINIISHDINDILKIIKAREENYFINKNKDIKYTCYENEENETSKKRNHFMYVYTIPEIDVMSCLNSCISNIYCTGIEMNTTDDKGKTNLFLMLYRSYGKTFIYFYKCSLYFYEDLTSYYKKENFKVIKNVEQYNNTHNKIISCVIQKNPILHLWKIYSFQKCPHNYYCEQESLKKKKCPPNSIKTKYDGTINDCLCLPGYYLKGNIQTCIPCEKGSYKNTISNDSCIKCPINFTTLFETSNSVYDCVCRKGYYFSWNTNIDTNDIEKKNIYNNNINSIYRNKNEIKLIKELEEEYAFNVEKKRKNKHKFILHKKLNNRYRENIHKKQISLKRKIKFLNEQKEINNHLNFLHVNEILNISFFNDNQNYIYKNKNKQENDTNIEINPVSKQTSLHSNNISNKYMRNNFLQINEKLYINNSNNNYNEYIHKAQCTKCPRKMFCPGYWLENYENEIHHPPIYCPKGSLILGTTIESTDIHKCICRKGYSINLSIKPNRNKNVNVNDNDNGNNNNNSNNNNNNSNGNSATLNNNNNMCVMCKEGYYKDVIDNSVCAGLCIEFSTSFKGSISKKQCFCTVGKYMIQDEKDENKCINCSKGSICIGGFKFKSLRELIKNQYYINLNIYDHSIPLPKKGYFATFQINHEDFKWKPLNSLHIEINNYEKGNIIITDKIILNVFHKKLHLINIGEKNKYDQADQGIYIKKNLNNNSFIHNNNNIKYIVEESKHLRDRTMANIPNEPILVNEKLEPIIYKNNFLMIDRIPDFHLCPISNRCMGTSSNLCFKGSEGYLCNNCSNSYDVIHFRSQCIKCRKKKTEMINLLIHKFLFYIIIFFIMYLNYYCYIKKNYLFISILKIWYLFIICFIPYSFIMEPIENHLKNYQSYFQLYIILPMRFIAHYFKLNCFFNNSYNEINNNITDNKVHIYIYIWYIQRFLKIAEPIFDCILFTLIFFIIYVLYISWNNEKIQIAQSVIKKQIENIQNNSYGKHIYDFYYYYYQNNVINIIKNTNNNCNVKNWSQSYYVHDYLSKTKKKKQKKKLSKWSLTQTKKKLIQRWKHKISRSFKHKKENSENYDYFENKENKENKENNSLCSESTKHDNTINNNYTTSSVEDNNSLAGCKKRFINSKNVSKPYKHIKKIKNKQGDLYGINNLNDTKDIGDKYQRNYKRNNYYNGNIKNEHLNNYDLNNYDLNNYDLDDYHIYNNDIYNNDIYNNHIDNIHLDNNHLDNHKKDKPFIITSASSPSLPCFNISDDQFFRCENDIIKLLFDETLFNNLTITLMEFYFAIYIIQFIESKKLSILINLFCEKKKFLSKERQFLKTLMSRKHIIQKIIDKNNLSTHMNEYIEYNYYLEYNKKLKKQREKLLNLIINKKGQIRTLKSIKNLQLMEENMVQGKNNINTHFVKTLKKLLEHQPSHQSENNIK</sequence>
<dbReference type="PANTHER" id="PTHR24046:SF5">
    <property type="entry name" value="EGF-LIKE DOMAIN-CONTAINING PROTEIN"/>
    <property type="match status" value="1"/>
</dbReference>
<dbReference type="CDD" id="cd00185">
    <property type="entry name" value="TNFRSF"/>
    <property type="match status" value="1"/>
</dbReference>
<dbReference type="Pfam" id="PF07699">
    <property type="entry name" value="Ephrin_rec_like"/>
    <property type="match status" value="1"/>
</dbReference>
<dbReference type="InterPro" id="IPR009030">
    <property type="entry name" value="Growth_fac_rcpt_cys_sf"/>
</dbReference>
<dbReference type="Proteomes" id="UP000054566">
    <property type="component" value="Unassembled WGS sequence"/>
</dbReference>
<feature type="transmembrane region" description="Helical" evidence="2">
    <location>
        <begin position="1045"/>
        <end position="1065"/>
    </location>
</feature>
<dbReference type="InterPro" id="IPR011641">
    <property type="entry name" value="Tyr-kin_ephrin_A/B_rcpt-like"/>
</dbReference>
<reference evidence="6" key="1">
    <citation type="submission" date="2015-07" db="EMBL/GenBank/DDBJ databases">
        <title>Annotation of Plasmodium falciparum RAJ116.</title>
        <authorList>
            <consortium name="The Broad Institute Genome Sequencing Platform"/>
            <person name="Volkman S.K."/>
            <person name="Neafsey D.E."/>
            <person name="Dash A.P."/>
            <person name="Chitnis C.E."/>
            <person name="Hartl D.L."/>
            <person name="Young S.K."/>
            <person name="Zeng Q."/>
            <person name="Koehrsen M."/>
            <person name="Alvarado L."/>
            <person name="Berlin A."/>
            <person name="Borenstein D."/>
            <person name="Chapman S.B."/>
            <person name="Chen Z."/>
            <person name="Engels R."/>
            <person name="Freedman E."/>
            <person name="Gellesch M."/>
            <person name="Goldberg J."/>
            <person name="Griggs A."/>
            <person name="Gujja S."/>
            <person name="Heilman E.R."/>
            <person name="Heiman D.I."/>
            <person name="Howarth C."/>
            <person name="Jen D."/>
            <person name="Larson L."/>
            <person name="Mehta T."/>
            <person name="Neiman D."/>
            <person name="Park D."/>
            <person name="Pearson M."/>
            <person name="Roberts A."/>
            <person name="Saif S."/>
            <person name="Shea T."/>
            <person name="Shenoy N."/>
            <person name="Sisk P."/>
            <person name="Stolte C."/>
            <person name="Sykes S."/>
            <person name="Walk T."/>
            <person name="White J."/>
            <person name="Yandava C."/>
            <person name="Haas B."/>
            <person name="Henn M.R."/>
            <person name="Nusbaum C."/>
            <person name="Birren B."/>
        </authorList>
    </citation>
    <scope>NUCLEOTIDE SEQUENCE [LARGE SCALE GENOMIC DNA]</scope>
    <source>
        <strain evidence="6">RAJ116</strain>
    </source>
</reference>
<feature type="region of interest" description="Disordered" evidence="1">
    <location>
        <begin position="604"/>
        <end position="630"/>
    </location>
</feature>
<feature type="domain" description="DUF7631" evidence="4">
    <location>
        <begin position="693"/>
        <end position="741"/>
    </location>
</feature>
<feature type="transmembrane region" description="Helical" evidence="2">
    <location>
        <begin position="985"/>
        <end position="1004"/>
    </location>
</feature>
<dbReference type="InterPro" id="IPR056048">
    <property type="entry name" value="CRMPA/B-like_DUF7631"/>
</dbReference>
<evidence type="ECO:0000256" key="1">
    <source>
        <dbReference type="SAM" id="MobiDB-lite"/>
    </source>
</evidence>
<dbReference type="SUPFAM" id="SSF57184">
    <property type="entry name" value="Growth factor receptor domain"/>
    <property type="match status" value="1"/>
</dbReference>
<dbReference type="GO" id="GO:0005615">
    <property type="term" value="C:extracellular space"/>
    <property type="evidence" value="ECO:0007669"/>
    <property type="project" value="TreeGrafter"/>
</dbReference>
<gene>
    <name evidence="5" type="ORF">PFLG_00448</name>
</gene>
<evidence type="ECO:0000313" key="6">
    <source>
        <dbReference type="Proteomes" id="UP000054566"/>
    </source>
</evidence>
<dbReference type="Pfam" id="PF24634">
    <property type="entry name" value="DUF7631"/>
    <property type="match status" value="1"/>
</dbReference>
<dbReference type="SMART" id="SM01411">
    <property type="entry name" value="Ephrin_rec_like"/>
    <property type="match status" value="3"/>
</dbReference>
<dbReference type="OrthoDB" id="410989at2759"/>
<dbReference type="InterPro" id="IPR052071">
    <property type="entry name" value="SCUB_EGF-like_domain"/>
</dbReference>
<accession>A0A0L0CT30</accession>
<evidence type="ECO:0000259" key="4">
    <source>
        <dbReference type="Pfam" id="PF24634"/>
    </source>
</evidence>
<feature type="domain" description="Tyrosine-protein kinase ephrin type A/B receptor-like" evidence="3">
    <location>
        <begin position="308"/>
        <end position="355"/>
    </location>
</feature>
<feature type="transmembrane region" description="Helical" evidence="2">
    <location>
        <begin position="952"/>
        <end position="973"/>
    </location>
</feature>
<dbReference type="GO" id="GO:0007165">
    <property type="term" value="P:signal transduction"/>
    <property type="evidence" value="ECO:0007669"/>
    <property type="project" value="TreeGrafter"/>
</dbReference>
<evidence type="ECO:0000313" key="5">
    <source>
        <dbReference type="EMBL" id="KNC35438.1"/>
    </source>
</evidence>
<dbReference type="EMBL" id="GG663835">
    <property type="protein sequence ID" value="KNC35438.1"/>
    <property type="molecule type" value="Genomic_DNA"/>
</dbReference>
<dbReference type="PANTHER" id="PTHR24046">
    <property type="entry name" value="SIGNAL PEPTIDE, CUB AND EGF-LIKE DOMAIN-CONTAINING"/>
    <property type="match status" value="1"/>
</dbReference>
<keyword evidence="2" id="KW-1133">Transmembrane helix</keyword>
<proteinExistence type="predicted"/>
<keyword evidence="2" id="KW-0472">Membrane</keyword>
<reference evidence="6" key="2">
    <citation type="submission" date="2015-07" db="EMBL/GenBank/DDBJ databases">
        <title>The genome sequence of Plasmodium falciparum RAJ116.</title>
        <authorList>
            <consortium name="The Broad Institute Genome Sequencing Platform"/>
            <person name="Volkman S.K."/>
            <person name="Neafsey D.E."/>
            <person name="Dash A.P."/>
            <person name="Chitnis C.E."/>
            <person name="Hartl D.L."/>
            <person name="Young S.K."/>
            <person name="Kodira C.D."/>
            <person name="Zeng Q."/>
            <person name="Koehrsen M."/>
            <person name="Godfrey P."/>
            <person name="Alvarado L."/>
            <person name="Berlin A."/>
            <person name="Borenstein D."/>
            <person name="Chen Z."/>
            <person name="Engels R."/>
            <person name="Freedman E."/>
            <person name="Gellesch M."/>
            <person name="Goldberg J."/>
            <person name="Griggs A."/>
            <person name="Gujja S."/>
            <person name="Heiman D."/>
            <person name="Hepburn T."/>
            <person name="Howarth C."/>
            <person name="Jen D."/>
            <person name="Larson L."/>
            <person name="Lewis B."/>
            <person name="Mehta T."/>
            <person name="Park D."/>
            <person name="Pearson M."/>
            <person name="Roberts A."/>
            <person name="Saif S."/>
            <person name="Shea T."/>
            <person name="Shenoy N."/>
            <person name="Sisk P."/>
            <person name="Stolte C."/>
            <person name="Sykes S."/>
            <person name="Walk T."/>
            <person name="White J."/>
            <person name="Yandava C."/>
            <person name="Wirth D.F."/>
            <person name="Nusbaum C."/>
            <person name="Birren B."/>
        </authorList>
    </citation>
    <scope>NUCLEOTIDE SEQUENCE [LARGE SCALE GENOMIC DNA]</scope>
    <source>
        <strain evidence="6">RAJ116</strain>
    </source>
</reference>
<protein>
    <submittedName>
        <fullName evidence="5">Cysteine repeat modular protein 3</fullName>
    </submittedName>
</protein>
<feature type="transmembrane region" description="Helical" evidence="2">
    <location>
        <begin position="925"/>
        <end position="945"/>
    </location>
</feature>
<organism evidence="5 6">
    <name type="scientific">Plasmodium falciparum RAJ116</name>
    <dbReference type="NCBI Taxonomy" id="580058"/>
    <lineage>
        <taxon>Eukaryota</taxon>
        <taxon>Sar</taxon>
        <taxon>Alveolata</taxon>
        <taxon>Apicomplexa</taxon>
        <taxon>Aconoidasida</taxon>
        <taxon>Haemosporida</taxon>
        <taxon>Plasmodiidae</taxon>
        <taxon>Plasmodium</taxon>
        <taxon>Plasmodium (Laverania)</taxon>
    </lineage>
</organism>
<dbReference type="Gene3D" id="2.10.50.10">
    <property type="entry name" value="Tumor Necrosis Factor Receptor, subunit A, domain 2"/>
    <property type="match status" value="1"/>
</dbReference>
<keyword evidence="2" id="KW-0812">Transmembrane</keyword>
<name>A0A0L0CT30_PLAFA</name>
<evidence type="ECO:0000259" key="3">
    <source>
        <dbReference type="Pfam" id="PF07699"/>
    </source>
</evidence>
<feature type="region of interest" description="Disordered" evidence="1">
    <location>
        <begin position="1188"/>
        <end position="1210"/>
    </location>
</feature>
<evidence type="ECO:0000256" key="2">
    <source>
        <dbReference type="SAM" id="Phobius"/>
    </source>
</evidence>